<dbReference type="Proteomes" id="UP000499080">
    <property type="component" value="Unassembled WGS sequence"/>
</dbReference>
<organism evidence="1 2">
    <name type="scientific">Araneus ventricosus</name>
    <name type="common">Orbweaver spider</name>
    <name type="synonym">Epeira ventricosa</name>
    <dbReference type="NCBI Taxonomy" id="182803"/>
    <lineage>
        <taxon>Eukaryota</taxon>
        <taxon>Metazoa</taxon>
        <taxon>Ecdysozoa</taxon>
        <taxon>Arthropoda</taxon>
        <taxon>Chelicerata</taxon>
        <taxon>Arachnida</taxon>
        <taxon>Araneae</taxon>
        <taxon>Araneomorphae</taxon>
        <taxon>Entelegynae</taxon>
        <taxon>Araneoidea</taxon>
        <taxon>Araneidae</taxon>
        <taxon>Araneus</taxon>
    </lineage>
</organism>
<accession>A0A4Y2IS95</accession>
<dbReference type="EMBL" id="BGPR01002860">
    <property type="protein sequence ID" value="GBM80099.1"/>
    <property type="molecule type" value="Genomic_DNA"/>
</dbReference>
<sequence length="75" mass="8586">MLGMDHLSDRLGIFSLKPVSKSAALQLSSQTMGWEKEVSKYPNKLKLEDISGYIATVYEGNWWLGYVLQKNEEFD</sequence>
<gene>
    <name evidence="1" type="ORF">AVEN_205138_1</name>
</gene>
<name>A0A4Y2IS95_ARAVE</name>
<protein>
    <submittedName>
        <fullName evidence="1">Uncharacterized protein</fullName>
    </submittedName>
</protein>
<keyword evidence="2" id="KW-1185">Reference proteome</keyword>
<evidence type="ECO:0000313" key="1">
    <source>
        <dbReference type="EMBL" id="GBM80099.1"/>
    </source>
</evidence>
<reference evidence="1 2" key="1">
    <citation type="journal article" date="2019" name="Sci. Rep.">
        <title>Orb-weaving spider Araneus ventricosus genome elucidates the spidroin gene catalogue.</title>
        <authorList>
            <person name="Kono N."/>
            <person name="Nakamura H."/>
            <person name="Ohtoshi R."/>
            <person name="Moran D.A.P."/>
            <person name="Shinohara A."/>
            <person name="Yoshida Y."/>
            <person name="Fujiwara M."/>
            <person name="Mori M."/>
            <person name="Tomita M."/>
            <person name="Arakawa K."/>
        </authorList>
    </citation>
    <scope>NUCLEOTIDE SEQUENCE [LARGE SCALE GENOMIC DNA]</scope>
</reference>
<comment type="caution">
    <text evidence="1">The sequence shown here is derived from an EMBL/GenBank/DDBJ whole genome shotgun (WGS) entry which is preliminary data.</text>
</comment>
<dbReference type="AlphaFoldDB" id="A0A4Y2IS95"/>
<proteinExistence type="predicted"/>
<evidence type="ECO:0000313" key="2">
    <source>
        <dbReference type="Proteomes" id="UP000499080"/>
    </source>
</evidence>